<evidence type="ECO:0000256" key="1">
    <source>
        <dbReference type="ARBA" id="ARBA00022490"/>
    </source>
</evidence>
<gene>
    <name evidence="6" type="primary">rsmG</name>
    <name evidence="7" type="ORF">SAMN05421829_10782</name>
</gene>
<dbReference type="SUPFAM" id="SSF53335">
    <property type="entry name" value="S-adenosyl-L-methionine-dependent methyltransferases"/>
    <property type="match status" value="1"/>
</dbReference>
<comment type="similarity">
    <text evidence="6">Belongs to the methyltransferase superfamily. RNA methyltransferase RsmG family.</text>
</comment>
<dbReference type="PANTHER" id="PTHR31760:SF0">
    <property type="entry name" value="S-ADENOSYL-L-METHIONINE-DEPENDENT METHYLTRANSFERASES SUPERFAMILY PROTEIN"/>
    <property type="match status" value="1"/>
</dbReference>
<comment type="function">
    <text evidence="6">Specifically methylates the N7 position of guanine in position 527 of 16S rRNA.</text>
</comment>
<dbReference type="AlphaFoldDB" id="A0A1N6W036"/>
<dbReference type="Pfam" id="PF02527">
    <property type="entry name" value="GidB"/>
    <property type="match status" value="1"/>
</dbReference>
<evidence type="ECO:0000256" key="2">
    <source>
        <dbReference type="ARBA" id="ARBA00022552"/>
    </source>
</evidence>
<keyword evidence="5 6" id="KW-0949">S-adenosyl-L-methionine</keyword>
<comment type="caution">
    <text evidence="6">Lacks conserved residue(s) required for the propagation of feature annotation.</text>
</comment>
<dbReference type="InterPro" id="IPR003682">
    <property type="entry name" value="rRNA_ssu_MeTfrase_G"/>
</dbReference>
<dbReference type="CDD" id="cd02440">
    <property type="entry name" value="AdoMet_MTases"/>
    <property type="match status" value="1"/>
</dbReference>
<accession>A0A1N6W036</accession>
<dbReference type="InterPro" id="IPR029063">
    <property type="entry name" value="SAM-dependent_MTases_sf"/>
</dbReference>
<feature type="binding site" evidence="6">
    <location>
        <begin position="130"/>
        <end position="131"/>
    </location>
    <ligand>
        <name>S-adenosyl-L-methionine</name>
        <dbReference type="ChEBI" id="CHEBI:59789"/>
    </ligand>
</feature>
<evidence type="ECO:0000256" key="5">
    <source>
        <dbReference type="ARBA" id="ARBA00022691"/>
    </source>
</evidence>
<feature type="binding site" evidence="6">
    <location>
        <position position="80"/>
    </location>
    <ligand>
        <name>S-adenosyl-L-methionine</name>
        <dbReference type="ChEBI" id="CHEBI:59789"/>
    </ligand>
</feature>
<evidence type="ECO:0000313" key="8">
    <source>
        <dbReference type="Proteomes" id="UP000186819"/>
    </source>
</evidence>
<comment type="subcellular location">
    <subcellularLocation>
        <location evidence="6">Cytoplasm</location>
    </subcellularLocation>
</comment>
<comment type="catalytic activity">
    <reaction evidence="6">
        <text>guanosine(527) in 16S rRNA + S-adenosyl-L-methionine = N(7)-methylguanosine(527) in 16S rRNA + S-adenosyl-L-homocysteine</text>
        <dbReference type="Rhea" id="RHEA:42732"/>
        <dbReference type="Rhea" id="RHEA-COMP:10209"/>
        <dbReference type="Rhea" id="RHEA-COMP:10210"/>
        <dbReference type="ChEBI" id="CHEBI:57856"/>
        <dbReference type="ChEBI" id="CHEBI:59789"/>
        <dbReference type="ChEBI" id="CHEBI:74269"/>
        <dbReference type="ChEBI" id="CHEBI:74480"/>
        <dbReference type="EC" id="2.1.1.170"/>
    </reaction>
</comment>
<dbReference type="PANTHER" id="PTHR31760">
    <property type="entry name" value="S-ADENOSYL-L-METHIONINE-DEPENDENT METHYLTRANSFERASES SUPERFAMILY PROTEIN"/>
    <property type="match status" value="1"/>
</dbReference>
<dbReference type="EC" id="2.1.1.170" evidence="6"/>
<evidence type="ECO:0000256" key="3">
    <source>
        <dbReference type="ARBA" id="ARBA00022603"/>
    </source>
</evidence>
<dbReference type="GO" id="GO:0070043">
    <property type="term" value="F:rRNA (guanine-N7-)-methyltransferase activity"/>
    <property type="evidence" value="ECO:0007669"/>
    <property type="project" value="UniProtKB-UniRule"/>
</dbReference>
<keyword evidence="8" id="KW-1185">Reference proteome</keyword>
<sequence>MIAMTLERGLAQMGLTLPVDVQTKLLAFAALLQKWNKVYNLTSIRDPGQILTHHLLDSLVVLPQLAGIERLADVGSGGGLPGIPLAIATAGQHPALAITSIETVNKKASFQQQAKIELGLANFTVVNERVENVHPDAPFDAIVSRAFSELADFVGLTQHLLRPGGRFLAMKGVYPHDEIARLPADFRVVEAVPLTVPGLGAERHLIIVEKS</sequence>
<reference evidence="8" key="1">
    <citation type="submission" date="2017-01" db="EMBL/GenBank/DDBJ databases">
        <authorList>
            <person name="Varghese N."/>
            <person name="Submissions S."/>
        </authorList>
    </citation>
    <scope>NUCLEOTIDE SEQUENCE [LARGE SCALE GENOMIC DNA]</scope>
    <source>
        <strain evidence="8">ATCC 51758</strain>
    </source>
</reference>
<keyword evidence="2 6" id="KW-0698">rRNA processing</keyword>
<keyword evidence="3 6" id="KW-0489">Methyltransferase</keyword>
<feature type="binding site" evidence="6">
    <location>
        <position position="145"/>
    </location>
    <ligand>
        <name>S-adenosyl-L-methionine</name>
        <dbReference type="ChEBI" id="CHEBI:59789"/>
    </ligand>
</feature>
<dbReference type="HAMAP" id="MF_00074">
    <property type="entry name" value="16SrRNA_methyltr_G"/>
    <property type="match status" value="1"/>
</dbReference>
<dbReference type="PIRSF" id="PIRSF003078">
    <property type="entry name" value="GidB"/>
    <property type="match status" value="1"/>
</dbReference>
<evidence type="ECO:0000256" key="4">
    <source>
        <dbReference type="ARBA" id="ARBA00022679"/>
    </source>
</evidence>
<dbReference type="EMBL" id="FTMD01000007">
    <property type="protein sequence ID" value="SIQ83497.1"/>
    <property type="molecule type" value="Genomic_DNA"/>
</dbReference>
<evidence type="ECO:0000256" key="6">
    <source>
        <dbReference type="HAMAP-Rule" id="MF_00074"/>
    </source>
</evidence>
<dbReference type="NCBIfam" id="TIGR00138">
    <property type="entry name" value="rsmG_gidB"/>
    <property type="match status" value="1"/>
</dbReference>
<proteinExistence type="inferred from homology"/>
<dbReference type="STRING" id="34027.SAMN05421829_10782"/>
<dbReference type="RefSeq" id="WP_076602373.1">
    <property type="nucleotide sequence ID" value="NZ_FTMD01000007.1"/>
</dbReference>
<feature type="binding site" evidence="6">
    <location>
        <position position="75"/>
    </location>
    <ligand>
        <name>S-adenosyl-L-methionine</name>
        <dbReference type="ChEBI" id="CHEBI:59789"/>
    </ligand>
</feature>
<dbReference type="OrthoDB" id="9808773at2"/>
<keyword evidence="1 6" id="KW-0963">Cytoplasm</keyword>
<keyword evidence="4 6" id="KW-0808">Transferase</keyword>
<name>A0A1N6W036_9RHOO</name>
<dbReference type="Gene3D" id="3.40.50.150">
    <property type="entry name" value="Vaccinia Virus protein VP39"/>
    <property type="match status" value="1"/>
</dbReference>
<dbReference type="Proteomes" id="UP000186819">
    <property type="component" value="Unassembled WGS sequence"/>
</dbReference>
<protein>
    <recommendedName>
        <fullName evidence="6">Ribosomal RNA small subunit methyltransferase G</fullName>
        <ecNumber evidence="6">2.1.1.170</ecNumber>
    </recommendedName>
    <alternativeName>
        <fullName evidence="6">16S rRNA 7-methylguanosine methyltransferase</fullName>
        <shortName evidence="6">16S rRNA m7G methyltransferase</shortName>
    </alternativeName>
</protein>
<organism evidence="7 8">
    <name type="scientific">Aromatoleum tolulyticum</name>
    <dbReference type="NCBI Taxonomy" id="34027"/>
    <lineage>
        <taxon>Bacteria</taxon>
        <taxon>Pseudomonadati</taxon>
        <taxon>Pseudomonadota</taxon>
        <taxon>Betaproteobacteria</taxon>
        <taxon>Rhodocyclales</taxon>
        <taxon>Rhodocyclaceae</taxon>
        <taxon>Aromatoleum</taxon>
    </lineage>
</organism>
<dbReference type="GO" id="GO:0005829">
    <property type="term" value="C:cytosol"/>
    <property type="evidence" value="ECO:0007669"/>
    <property type="project" value="TreeGrafter"/>
</dbReference>
<evidence type="ECO:0000313" key="7">
    <source>
        <dbReference type="EMBL" id="SIQ83497.1"/>
    </source>
</evidence>